<feature type="non-terminal residue" evidence="1">
    <location>
        <position position="1"/>
    </location>
</feature>
<protein>
    <submittedName>
        <fullName evidence="1">Uncharacterized protein</fullName>
    </submittedName>
</protein>
<dbReference type="AlphaFoldDB" id="A0A3B0SNB3"/>
<dbReference type="EMBL" id="UOEK01000098">
    <property type="protein sequence ID" value="VAV96355.1"/>
    <property type="molecule type" value="Genomic_DNA"/>
</dbReference>
<gene>
    <name evidence="1" type="ORF">MNBD_ACTINO02-752</name>
</gene>
<proteinExistence type="predicted"/>
<name>A0A3B0SNB3_9ZZZZ</name>
<organism evidence="1">
    <name type="scientific">hydrothermal vent metagenome</name>
    <dbReference type="NCBI Taxonomy" id="652676"/>
    <lineage>
        <taxon>unclassified sequences</taxon>
        <taxon>metagenomes</taxon>
        <taxon>ecological metagenomes</taxon>
    </lineage>
</organism>
<accession>A0A3B0SNB3</accession>
<reference evidence="1" key="1">
    <citation type="submission" date="2018-06" db="EMBL/GenBank/DDBJ databases">
        <authorList>
            <person name="Zhirakovskaya E."/>
        </authorList>
    </citation>
    <scope>NUCLEOTIDE SEQUENCE</scope>
</reference>
<evidence type="ECO:0000313" key="1">
    <source>
        <dbReference type="EMBL" id="VAV96355.1"/>
    </source>
</evidence>
<sequence>DVIAGSLALLGDTVGSVGFGQAAPFGDSVIAQVDPLREGEVPSIGVLFDFATGTVREVELGDIGRARFVGILGNVALFGGQSPETRYPVLVGYDLVTDEVVWLADDLSPDDLTPEDVAPGAPTEGIPDIYSAEASPDERFAVIRIAGPITPDLDYLVAADGTLLSDLGGGAGGLSFPLNDLSDSSAGWFDEGRLLYRTETGSAYLLDLFTLERETVLLPDIRGFDRLWASGDGVHVIGTGDAGMALINLGDGTVVPLVSAPCDIEIGWIGWTGNDG</sequence>
<dbReference type="SUPFAM" id="SSF69322">
    <property type="entry name" value="Tricorn protease domain 2"/>
    <property type="match status" value="1"/>
</dbReference>